<dbReference type="Pfam" id="PF14159">
    <property type="entry name" value="CAAD"/>
    <property type="match status" value="1"/>
</dbReference>
<dbReference type="PANTHER" id="PTHR33222:SF3">
    <property type="entry name" value="PROTEIN CURVATURE THYLAKOID 1C, CHLOROPLASTIC"/>
    <property type="match status" value="1"/>
</dbReference>
<evidence type="ECO:0000256" key="1">
    <source>
        <dbReference type="ARBA" id="ARBA00004141"/>
    </source>
</evidence>
<comment type="caution">
    <text evidence="4">The sequence shown here is derived from an EMBL/GenBank/DDBJ whole genome shotgun (WGS) entry which is preliminary data.</text>
</comment>
<protein>
    <submittedName>
        <fullName evidence="4">Protein CURVATURE THYLAKOID 1C, chloroplastic</fullName>
    </submittedName>
</protein>
<dbReference type="PANTHER" id="PTHR33222">
    <property type="match status" value="1"/>
</dbReference>
<comment type="subcellular location">
    <subcellularLocation>
        <location evidence="1">Membrane</location>
        <topology evidence="1">Multi-pass membrane protein</topology>
    </subcellularLocation>
</comment>
<reference evidence="4" key="1">
    <citation type="submission" date="2020-06" db="EMBL/GenBank/DDBJ databases">
        <authorList>
            <person name="Li T."/>
            <person name="Hu X."/>
            <person name="Zhang T."/>
            <person name="Song X."/>
            <person name="Zhang H."/>
            <person name="Dai N."/>
            <person name="Sheng W."/>
            <person name="Hou X."/>
            <person name="Wei L."/>
        </authorList>
    </citation>
    <scope>NUCLEOTIDE SEQUENCE</scope>
    <source>
        <strain evidence="4">3651</strain>
        <tissue evidence="4">Leaf</tissue>
    </source>
</reference>
<dbReference type="Proteomes" id="UP001293254">
    <property type="component" value="Unassembled WGS sequence"/>
</dbReference>
<organism evidence="4 5">
    <name type="scientific">Sesamum alatum</name>
    <dbReference type="NCBI Taxonomy" id="300844"/>
    <lineage>
        <taxon>Eukaryota</taxon>
        <taxon>Viridiplantae</taxon>
        <taxon>Streptophyta</taxon>
        <taxon>Embryophyta</taxon>
        <taxon>Tracheophyta</taxon>
        <taxon>Spermatophyta</taxon>
        <taxon>Magnoliopsida</taxon>
        <taxon>eudicotyledons</taxon>
        <taxon>Gunneridae</taxon>
        <taxon>Pentapetalae</taxon>
        <taxon>asterids</taxon>
        <taxon>lamiids</taxon>
        <taxon>Lamiales</taxon>
        <taxon>Pedaliaceae</taxon>
        <taxon>Sesamum</taxon>
    </lineage>
</organism>
<dbReference type="AlphaFoldDB" id="A0AAE1XLC4"/>
<keyword evidence="2" id="KW-0472">Membrane</keyword>
<accession>A0AAE1XLC4</accession>
<evidence type="ECO:0000313" key="5">
    <source>
        <dbReference type="Proteomes" id="UP001293254"/>
    </source>
</evidence>
<dbReference type="EMBL" id="JACGWO010000012">
    <property type="protein sequence ID" value="KAK4413859.1"/>
    <property type="molecule type" value="Genomic_DNA"/>
</dbReference>
<sequence length="181" mass="19705">MQARTHTLSLELRTSGQKMASVVARLPSPPLVVVNGRKSVSGTLQKLAMPTIKERQDRLGVKAKATGESSETSIVKSVQNVWDNSEDRVALIGLGFAGVVGFWASINLVAAIDKLPIFPSVLELIGLLYSTWFTYRYLLFKPDRQELSQAISKSISDILGRLDSIPSIPITLNGSEGFYVG</sequence>
<dbReference type="GO" id="GO:0009535">
    <property type="term" value="C:chloroplast thylakoid membrane"/>
    <property type="evidence" value="ECO:0007669"/>
    <property type="project" value="TreeGrafter"/>
</dbReference>
<dbReference type="InterPro" id="IPR025564">
    <property type="entry name" value="CAAD_dom"/>
</dbReference>
<feature type="domain" description="Cyanobacterial aminoacyl-tRNA synthetase CAAD" evidence="3">
    <location>
        <begin position="76"/>
        <end position="160"/>
    </location>
</feature>
<keyword evidence="2" id="KW-1133">Transmembrane helix</keyword>
<feature type="transmembrane region" description="Helical" evidence="2">
    <location>
        <begin position="117"/>
        <end position="135"/>
    </location>
</feature>
<keyword evidence="5" id="KW-1185">Reference proteome</keyword>
<dbReference type="InterPro" id="IPR033344">
    <property type="entry name" value="CURT1"/>
</dbReference>
<evidence type="ECO:0000259" key="3">
    <source>
        <dbReference type="Pfam" id="PF14159"/>
    </source>
</evidence>
<proteinExistence type="predicted"/>
<evidence type="ECO:0000256" key="2">
    <source>
        <dbReference type="SAM" id="Phobius"/>
    </source>
</evidence>
<evidence type="ECO:0000313" key="4">
    <source>
        <dbReference type="EMBL" id="KAK4413859.1"/>
    </source>
</evidence>
<reference evidence="4" key="2">
    <citation type="journal article" date="2024" name="Plant">
        <title>Genomic evolution and insights into agronomic trait innovations of Sesamum species.</title>
        <authorList>
            <person name="Miao H."/>
            <person name="Wang L."/>
            <person name="Qu L."/>
            <person name="Liu H."/>
            <person name="Sun Y."/>
            <person name="Le M."/>
            <person name="Wang Q."/>
            <person name="Wei S."/>
            <person name="Zheng Y."/>
            <person name="Lin W."/>
            <person name="Duan Y."/>
            <person name="Cao H."/>
            <person name="Xiong S."/>
            <person name="Wang X."/>
            <person name="Wei L."/>
            <person name="Li C."/>
            <person name="Ma Q."/>
            <person name="Ju M."/>
            <person name="Zhao R."/>
            <person name="Li G."/>
            <person name="Mu C."/>
            <person name="Tian Q."/>
            <person name="Mei H."/>
            <person name="Zhang T."/>
            <person name="Gao T."/>
            <person name="Zhang H."/>
        </authorList>
    </citation>
    <scope>NUCLEOTIDE SEQUENCE</scope>
    <source>
        <strain evidence="4">3651</strain>
    </source>
</reference>
<feature type="transmembrane region" description="Helical" evidence="2">
    <location>
        <begin position="89"/>
        <end position="111"/>
    </location>
</feature>
<name>A0AAE1XLC4_9LAMI</name>
<gene>
    <name evidence="4" type="ORF">Salat_2798700</name>
</gene>
<keyword evidence="2" id="KW-0812">Transmembrane</keyword>